<dbReference type="EMBL" id="NBCO01000005">
    <property type="protein sequence ID" value="ORC91712.1"/>
    <property type="molecule type" value="Genomic_DNA"/>
</dbReference>
<protein>
    <submittedName>
        <fullName evidence="2">Uncharacterized protein</fullName>
    </submittedName>
</protein>
<proteinExistence type="predicted"/>
<feature type="transmembrane region" description="Helical" evidence="1">
    <location>
        <begin position="342"/>
        <end position="370"/>
    </location>
</feature>
<keyword evidence="1" id="KW-1133">Transmembrane helix</keyword>
<reference evidence="2 3" key="1">
    <citation type="submission" date="2017-03" db="EMBL/GenBank/DDBJ databases">
        <title>An alternative strategy for trypanosome survival in the mammalian bloodstream revealed through genome and transcriptome analysis of the ubiquitous bovine parasite Trypanosoma (Megatrypanum) theileri.</title>
        <authorList>
            <person name="Kelly S."/>
            <person name="Ivens A."/>
            <person name="Mott A."/>
            <person name="O'Neill E."/>
            <person name="Emms D."/>
            <person name="Macleod O."/>
            <person name="Voorheis P."/>
            <person name="Matthews J."/>
            <person name="Matthews K."/>
            <person name="Carrington M."/>
        </authorList>
    </citation>
    <scope>NUCLEOTIDE SEQUENCE [LARGE SCALE GENOMIC DNA]</scope>
    <source>
        <strain evidence="2">Edinburgh</strain>
    </source>
</reference>
<dbReference type="VEuPathDB" id="TriTrypDB:TM35_000053080"/>
<dbReference type="PANTHER" id="PTHR39669">
    <property type="entry name" value="MEMBRANE-ASSOCIATED PROTEIN"/>
    <property type="match status" value="1"/>
</dbReference>
<name>A0A1X0P463_9TRYP</name>
<dbReference type="Proteomes" id="UP000192257">
    <property type="component" value="Unassembled WGS sequence"/>
</dbReference>
<gene>
    <name evidence="2" type="ORF">TM35_000053080</name>
</gene>
<feature type="non-terminal residue" evidence="2">
    <location>
        <position position="1"/>
    </location>
</feature>
<evidence type="ECO:0000256" key="1">
    <source>
        <dbReference type="SAM" id="Phobius"/>
    </source>
</evidence>
<keyword evidence="1" id="KW-0812">Transmembrane</keyword>
<sequence length="401" mass="42048">TVLSLLSGAACGELELQHNRMPGVFQWYAVPFCKQQFNFTSINKMVRDAEIQFSHMSCKHLLQWCDTKGEPNITLPGFNQTASNPAAASRSKLRAINSGLSAGRSKLRADLDGLSADAAAFQLPGLSGGGGAGGMSLPGGMSFPGGGGAGAAAGLGGALGTGDIGALAAGGQMPGSFGDLSSLGDISKLPPDMQKTLASGGLPDLKDMKGLGGQIPDIGEFLKVVGQSGGDIRPLMCGMNISKEEQCTDFGSMATVLLTTKVKAFTRACPTPGSSCTLSECALKCKNPMIQNTAAGIIMGAGIARNASIALSYAKPLLECNFVIDKLSTAMKQCNDLKAGSLMLGVGFFIGGVMFGLAIYITFRGACIWGRLPTRRRKDRDPYVRERDPYMRGRDEYKRYN</sequence>
<evidence type="ECO:0000313" key="2">
    <source>
        <dbReference type="EMBL" id="ORC91712.1"/>
    </source>
</evidence>
<dbReference type="AlphaFoldDB" id="A0A1X0P463"/>
<dbReference type="OrthoDB" id="252102at2759"/>
<dbReference type="PANTHER" id="PTHR39669:SF2">
    <property type="entry name" value="MEMBRANE-ASSOCIATED PROTEIN"/>
    <property type="match status" value="1"/>
</dbReference>
<comment type="caution">
    <text evidence="2">The sequence shown here is derived from an EMBL/GenBank/DDBJ whole genome shotgun (WGS) entry which is preliminary data.</text>
</comment>
<dbReference type="RefSeq" id="XP_028885778.1">
    <property type="nucleotide sequence ID" value="XM_029022963.1"/>
</dbReference>
<evidence type="ECO:0000313" key="3">
    <source>
        <dbReference type="Proteomes" id="UP000192257"/>
    </source>
</evidence>
<dbReference type="GeneID" id="39982743"/>
<keyword evidence="3" id="KW-1185">Reference proteome</keyword>
<accession>A0A1X0P463</accession>
<keyword evidence="1" id="KW-0472">Membrane</keyword>
<organism evidence="2 3">
    <name type="scientific">Trypanosoma theileri</name>
    <dbReference type="NCBI Taxonomy" id="67003"/>
    <lineage>
        <taxon>Eukaryota</taxon>
        <taxon>Discoba</taxon>
        <taxon>Euglenozoa</taxon>
        <taxon>Kinetoplastea</taxon>
        <taxon>Metakinetoplastina</taxon>
        <taxon>Trypanosomatida</taxon>
        <taxon>Trypanosomatidae</taxon>
        <taxon>Trypanosoma</taxon>
    </lineage>
</organism>